<dbReference type="InterPro" id="IPR001509">
    <property type="entry name" value="Epimerase_deHydtase"/>
</dbReference>
<dbReference type="Pfam" id="PF01370">
    <property type="entry name" value="Epimerase"/>
    <property type="match status" value="1"/>
</dbReference>
<dbReference type="InterPro" id="IPR051783">
    <property type="entry name" value="NAD(P)-dependent_oxidoreduct"/>
</dbReference>
<proteinExistence type="predicted"/>
<dbReference type="InterPro" id="IPR036291">
    <property type="entry name" value="NAD(P)-bd_dom_sf"/>
</dbReference>
<dbReference type="RefSeq" id="WP_345630948.1">
    <property type="nucleotide sequence ID" value="NZ_BAABJQ010000009.1"/>
</dbReference>
<evidence type="ECO:0000313" key="2">
    <source>
        <dbReference type="EMBL" id="GAA5187461.1"/>
    </source>
</evidence>
<protein>
    <recommendedName>
        <fullName evidence="1">NAD-dependent epimerase/dehydratase domain-containing protein</fullName>
    </recommendedName>
</protein>
<comment type="caution">
    <text evidence="2">The sequence shown here is derived from an EMBL/GenBank/DDBJ whole genome shotgun (WGS) entry which is preliminary data.</text>
</comment>
<dbReference type="SUPFAM" id="SSF51735">
    <property type="entry name" value="NAD(P)-binding Rossmann-fold domains"/>
    <property type="match status" value="1"/>
</dbReference>
<dbReference type="EMBL" id="BAABJQ010000009">
    <property type="protein sequence ID" value="GAA5187461.1"/>
    <property type="molecule type" value="Genomic_DNA"/>
</dbReference>
<reference evidence="3" key="1">
    <citation type="journal article" date="2019" name="Int. J. Syst. Evol. Microbiol.">
        <title>The Global Catalogue of Microorganisms (GCM) 10K type strain sequencing project: providing services to taxonomists for standard genome sequencing and annotation.</title>
        <authorList>
            <consortium name="The Broad Institute Genomics Platform"/>
            <consortium name="The Broad Institute Genome Sequencing Center for Infectious Disease"/>
            <person name="Wu L."/>
            <person name="Ma J."/>
        </authorList>
    </citation>
    <scope>NUCLEOTIDE SEQUENCE [LARGE SCALE GENOMIC DNA]</scope>
    <source>
        <strain evidence="3">JCM 18304</strain>
    </source>
</reference>
<evidence type="ECO:0000313" key="3">
    <source>
        <dbReference type="Proteomes" id="UP001501570"/>
    </source>
</evidence>
<dbReference type="Gene3D" id="3.40.50.720">
    <property type="entry name" value="NAD(P)-binding Rossmann-like Domain"/>
    <property type="match status" value="1"/>
</dbReference>
<keyword evidence="3" id="KW-1185">Reference proteome</keyword>
<feature type="domain" description="NAD-dependent epimerase/dehydratase" evidence="1">
    <location>
        <begin position="91"/>
        <end position="216"/>
    </location>
</feature>
<evidence type="ECO:0000259" key="1">
    <source>
        <dbReference type="Pfam" id="PF01370"/>
    </source>
</evidence>
<dbReference type="Proteomes" id="UP001501570">
    <property type="component" value="Unassembled WGS sequence"/>
</dbReference>
<dbReference type="PANTHER" id="PTHR48079:SF6">
    <property type="entry name" value="NAD(P)-BINDING DOMAIN-CONTAINING PROTEIN-RELATED"/>
    <property type="match status" value="1"/>
</dbReference>
<sequence>MRVLVLGGTGLISTGITRQLLARGDDVTLLRRGTGADAFGAAVTTVRGDRGDVAALRAAWGRGHDAVIDMLCFTPDDVRAALLAFGGAAPHYIMCSTVDVYSKPARYLPVDERHEREPTPAFRYGYDKARCEELLLAAHARGDLPLTLIRPAATYLDTAVPSIGSFDLAVERLMAGAPVILHGDGGSRWAACHRDDVARAFVAATATAARGRAYNVTGHEALTFEGYWRAVADALGVTPRFVHIPADVLGGCAPRAAHWCVRNFQYDNVFDCSAAARELGFASTVAWADGIARGLPDRVPRPVDPAQRAGYEAIVDSWQRATASMRDDLMARNL</sequence>
<name>A0ABP9RWS6_9ACTN</name>
<dbReference type="PANTHER" id="PTHR48079">
    <property type="entry name" value="PROTEIN YEEZ"/>
    <property type="match status" value="1"/>
</dbReference>
<organism evidence="2 3">
    <name type="scientific">Rugosimonospora acidiphila</name>
    <dbReference type="NCBI Taxonomy" id="556531"/>
    <lineage>
        <taxon>Bacteria</taxon>
        <taxon>Bacillati</taxon>
        <taxon>Actinomycetota</taxon>
        <taxon>Actinomycetes</taxon>
        <taxon>Micromonosporales</taxon>
        <taxon>Micromonosporaceae</taxon>
        <taxon>Rugosimonospora</taxon>
    </lineage>
</organism>
<accession>A0ABP9RWS6</accession>
<gene>
    <name evidence="2" type="ORF">GCM10023322_35870</name>
</gene>